<feature type="region of interest" description="Disordered" evidence="1">
    <location>
        <begin position="632"/>
        <end position="669"/>
    </location>
</feature>
<gene>
    <name evidence="2" type="ORF">R3P38DRAFT_2772359</name>
</gene>
<proteinExistence type="predicted"/>
<comment type="caution">
    <text evidence="2">The sequence shown here is derived from an EMBL/GenBank/DDBJ whole genome shotgun (WGS) entry which is preliminary data.</text>
</comment>
<reference evidence="2 3" key="1">
    <citation type="journal article" date="2024" name="J Genomics">
        <title>Draft genome sequencing and assembly of Favolaschia claudopus CIRM-BRFM 2984 isolated from oak limbs.</title>
        <authorList>
            <person name="Navarro D."/>
            <person name="Drula E."/>
            <person name="Chaduli D."/>
            <person name="Cazenave R."/>
            <person name="Ahrendt S."/>
            <person name="Wang J."/>
            <person name="Lipzen A."/>
            <person name="Daum C."/>
            <person name="Barry K."/>
            <person name="Grigoriev I.V."/>
            <person name="Favel A."/>
            <person name="Rosso M.N."/>
            <person name="Martin F."/>
        </authorList>
    </citation>
    <scope>NUCLEOTIDE SEQUENCE [LARGE SCALE GENOMIC DNA]</scope>
    <source>
        <strain evidence="2 3">CIRM-BRFM 2984</strain>
    </source>
</reference>
<keyword evidence="3" id="KW-1185">Reference proteome</keyword>
<name>A0AAW0C7R4_9AGAR</name>
<dbReference type="EMBL" id="JAWWNJ010000021">
    <property type="protein sequence ID" value="KAK7034272.1"/>
    <property type="molecule type" value="Genomic_DNA"/>
</dbReference>
<evidence type="ECO:0000313" key="2">
    <source>
        <dbReference type="EMBL" id="KAK7034272.1"/>
    </source>
</evidence>
<dbReference type="Proteomes" id="UP001362999">
    <property type="component" value="Unassembled WGS sequence"/>
</dbReference>
<organism evidence="2 3">
    <name type="scientific">Favolaschia claudopus</name>
    <dbReference type="NCBI Taxonomy" id="2862362"/>
    <lineage>
        <taxon>Eukaryota</taxon>
        <taxon>Fungi</taxon>
        <taxon>Dikarya</taxon>
        <taxon>Basidiomycota</taxon>
        <taxon>Agaricomycotina</taxon>
        <taxon>Agaricomycetes</taxon>
        <taxon>Agaricomycetidae</taxon>
        <taxon>Agaricales</taxon>
        <taxon>Marasmiineae</taxon>
        <taxon>Mycenaceae</taxon>
        <taxon>Favolaschia</taxon>
    </lineage>
</organism>
<evidence type="ECO:0000256" key="1">
    <source>
        <dbReference type="SAM" id="MobiDB-lite"/>
    </source>
</evidence>
<protein>
    <submittedName>
        <fullName evidence="2">Uncharacterized protein</fullName>
    </submittedName>
</protein>
<feature type="compositionally biased region" description="Polar residues" evidence="1">
    <location>
        <begin position="632"/>
        <end position="645"/>
    </location>
</feature>
<evidence type="ECO:0000313" key="3">
    <source>
        <dbReference type="Proteomes" id="UP001362999"/>
    </source>
</evidence>
<dbReference type="AlphaFoldDB" id="A0AAW0C7R4"/>
<sequence length="680" mass="75067">MFDSLVDPFINPTLSLSEQMIALVKFAHISCALFLKHDGDFFPHQLYGDLQCMVKNMIFKIAHSKVLNPMLKVFLCLLGDDVLEILFGRSRMIGGHSPNHAVDELRQPVVHGAFAWFALGMLIIFLLATGKANSPLECYNTGVTQAKAVLAKYGCDIDFAARFSKDGFDLMRPNGGKYPGLSKEVDRSLGDVSDSPATELVVSVATNESLVPADILAYNAKLALASEEAARTDSEAHSVWIDLTEDGQKKAHKKTILRTLMDPTFDINDGKSHDRLLRVRYYSIGGDSWDRTASTVYSKSNTDDHMLKIHGLFASLILSLVPFDESHSSSGRISWAWITQYVAFESAKAKQASTSEVASRMRHLSVTIDGRLVLPLMSSDLRQMTLEEILNVPRPADTDSEKTWVFTNEQLEVFGRILDERVTEDAVRVKIPVYGVVKDGRYPYEATIEDATTQTTEKISHCFSSIIPPAPKDGRRPCTVCLKNVAGPDRQNHMGRHILLSQRGVAEPEVVMHVNGPGVFCRYHKHSTHSQVAKDYPCGFCGKHMSENGCTITIASGKKASSSCSEGYPFQVTAALKRSLAKPSTNAPLRCSLCTETHWKYNMPRHLEDRHPSWKVSVPLPDRTILSTAISISQEEGSNETSRVTSGEHESELETRVGGPHSDPKPYASDKICTFGGCSG</sequence>
<accession>A0AAW0C7R4</accession>
<feature type="compositionally biased region" description="Basic and acidic residues" evidence="1">
    <location>
        <begin position="646"/>
        <end position="655"/>
    </location>
</feature>